<keyword evidence="12" id="KW-1185">Reference proteome</keyword>
<comment type="subcellular location">
    <subcellularLocation>
        <location evidence="1">Cell membrane</location>
        <topology evidence="1">Multi-pass membrane protein</topology>
    </subcellularLocation>
</comment>
<dbReference type="SUPFAM" id="SSF82861">
    <property type="entry name" value="Mechanosensitive channel protein MscS (YggB), transmembrane region"/>
    <property type="match status" value="1"/>
</dbReference>
<evidence type="ECO:0000259" key="9">
    <source>
        <dbReference type="Pfam" id="PF21082"/>
    </source>
</evidence>
<feature type="domain" description="Mechanosensitive ion channel MscS C-terminal" evidence="9">
    <location>
        <begin position="254"/>
        <end position="339"/>
    </location>
</feature>
<evidence type="ECO:0000259" key="10">
    <source>
        <dbReference type="Pfam" id="PF21088"/>
    </source>
</evidence>
<feature type="transmembrane region" description="Helical" evidence="7">
    <location>
        <begin position="65"/>
        <end position="83"/>
    </location>
</feature>
<feature type="transmembrane region" description="Helical" evidence="7">
    <location>
        <begin position="128"/>
        <end position="153"/>
    </location>
</feature>
<dbReference type="EMBL" id="LS483254">
    <property type="protein sequence ID" value="SQD92027.1"/>
    <property type="molecule type" value="Genomic_DNA"/>
</dbReference>
<dbReference type="Gene3D" id="1.10.287.1260">
    <property type="match status" value="1"/>
</dbReference>
<dbReference type="Pfam" id="PF00924">
    <property type="entry name" value="MS_channel_2nd"/>
    <property type="match status" value="1"/>
</dbReference>
<evidence type="ECO:0000256" key="7">
    <source>
        <dbReference type="SAM" id="Phobius"/>
    </source>
</evidence>
<dbReference type="InterPro" id="IPR011014">
    <property type="entry name" value="MscS_channel_TM-2"/>
</dbReference>
<dbReference type="PANTHER" id="PTHR30566:SF25">
    <property type="entry name" value="INNER MEMBRANE PROTEIN"/>
    <property type="match status" value="1"/>
</dbReference>
<evidence type="ECO:0000256" key="4">
    <source>
        <dbReference type="ARBA" id="ARBA00022692"/>
    </source>
</evidence>
<dbReference type="RefSeq" id="WP_122030311.1">
    <property type="nucleotide sequence ID" value="NZ_LS483254.1"/>
</dbReference>
<evidence type="ECO:0000256" key="6">
    <source>
        <dbReference type="ARBA" id="ARBA00023136"/>
    </source>
</evidence>
<keyword evidence="4 7" id="KW-0812">Transmembrane</keyword>
<feature type="transmembrane region" description="Helical" evidence="7">
    <location>
        <begin position="89"/>
        <end position="107"/>
    </location>
</feature>
<dbReference type="KEGG" id="bana:BARAN1_0002"/>
<keyword evidence="6 7" id="KW-0472">Membrane</keyword>
<evidence type="ECO:0000256" key="3">
    <source>
        <dbReference type="ARBA" id="ARBA00022475"/>
    </source>
</evidence>
<dbReference type="Proteomes" id="UP000249818">
    <property type="component" value="Chromosome BARAN1"/>
</dbReference>
<dbReference type="Gene3D" id="2.30.30.60">
    <property type="match status" value="1"/>
</dbReference>
<dbReference type="PANTHER" id="PTHR30566">
    <property type="entry name" value="YNAI-RELATED MECHANOSENSITIVE ION CHANNEL"/>
    <property type="match status" value="1"/>
</dbReference>
<sequence length="362" mass="40695">MTFLHRVVAGNEVWTWFVALGICVAIFTSLRLAKWAIHRRLLAREQRAPSEVTRLMADLVRRTQVLFLFTISLFVASLVLNLPPTASRGISVLAILALLIQLAMWGNRLITYWVSREIRRQLEQEKDAATATTLNAVGFLAKIALWTVVLLIALENIGVDVTALIAGLGIAGVAVALALQNVLGDLFASISIVVDKPFLVGDFIVVGDTSGTVERIGLKTTRIRSLTGEQVVLANSDLLGSRIRNYRRMRERRVAFTFRIAYDTPPELLERIPQTVREIIEGIPNTRFDRAHFKEYGDFALIFEVVYYVLVPDYSVYMDTQQAINLGLLRRFQEMGIRFAYPTQVVYIQPSPGPSKEDRHGH</sequence>
<dbReference type="InterPro" id="IPR006685">
    <property type="entry name" value="MscS_channel_2nd"/>
</dbReference>
<evidence type="ECO:0000313" key="11">
    <source>
        <dbReference type="EMBL" id="SQD92027.1"/>
    </source>
</evidence>
<evidence type="ECO:0000313" key="12">
    <source>
        <dbReference type="Proteomes" id="UP000249818"/>
    </source>
</evidence>
<comment type="similarity">
    <text evidence="2">Belongs to the MscS (TC 1.A.23) family.</text>
</comment>
<dbReference type="SUPFAM" id="SSF50182">
    <property type="entry name" value="Sm-like ribonucleoproteins"/>
    <property type="match status" value="1"/>
</dbReference>
<dbReference type="SUPFAM" id="SSF82689">
    <property type="entry name" value="Mechanosensitive channel protein MscS (YggB), C-terminal domain"/>
    <property type="match status" value="1"/>
</dbReference>
<keyword evidence="3" id="KW-1003">Cell membrane</keyword>
<dbReference type="OrthoDB" id="9809206at2"/>
<dbReference type="AlphaFoldDB" id="A0A2X3K421"/>
<reference evidence="12" key="1">
    <citation type="submission" date="2018-05" db="EMBL/GenBank/DDBJ databases">
        <authorList>
            <person name="Hao L."/>
        </authorList>
    </citation>
    <scope>NUCLEOTIDE SEQUENCE [LARGE SCALE GENOMIC DNA]</scope>
</reference>
<dbReference type="InterPro" id="IPR049278">
    <property type="entry name" value="MS_channel_C"/>
</dbReference>
<feature type="domain" description="Mechanosensitive ion channel transmembrane helices 2/3" evidence="10">
    <location>
        <begin position="140"/>
        <end position="180"/>
    </location>
</feature>
<accession>A0A2X3K421</accession>
<dbReference type="GO" id="GO:0005886">
    <property type="term" value="C:plasma membrane"/>
    <property type="evidence" value="ECO:0007669"/>
    <property type="project" value="UniProtKB-SubCell"/>
</dbReference>
<organism evidence="11 12">
    <name type="scientific">Candidatus Bipolaricaulis anaerobius</name>
    <dbReference type="NCBI Taxonomy" id="2026885"/>
    <lineage>
        <taxon>Bacteria</taxon>
        <taxon>Candidatus Bipolaricaulota</taxon>
        <taxon>Candidatus Bipolaricaulia</taxon>
        <taxon>Candidatus Bipolaricaulales</taxon>
        <taxon>Candidatus Bipolaricaulaceae</taxon>
        <taxon>Candidatus Bipolaricaulis</taxon>
    </lineage>
</organism>
<dbReference type="InterPro" id="IPR010920">
    <property type="entry name" value="LSM_dom_sf"/>
</dbReference>
<keyword evidence="5 7" id="KW-1133">Transmembrane helix</keyword>
<evidence type="ECO:0000259" key="8">
    <source>
        <dbReference type="Pfam" id="PF00924"/>
    </source>
</evidence>
<gene>
    <name evidence="11" type="ORF">BARAN1_0002</name>
</gene>
<dbReference type="InterPro" id="IPR049142">
    <property type="entry name" value="MS_channel_1st"/>
</dbReference>
<feature type="transmembrane region" description="Helical" evidence="7">
    <location>
        <begin position="13"/>
        <end position="33"/>
    </location>
</feature>
<feature type="transmembrane region" description="Helical" evidence="7">
    <location>
        <begin position="159"/>
        <end position="179"/>
    </location>
</feature>
<dbReference type="Gene3D" id="3.30.70.100">
    <property type="match status" value="1"/>
</dbReference>
<dbReference type="InterPro" id="IPR011066">
    <property type="entry name" value="MscS_channel_C_sf"/>
</dbReference>
<dbReference type="GO" id="GO:0055085">
    <property type="term" value="P:transmembrane transport"/>
    <property type="evidence" value="ECO:0007669"/>
    <property type="project" value="InterPro"/>
</dbReference>
<evidence type="ECO:0000256" key="2">
    <source>
        <dbReference type="ARBA" id="ARBA00008017"/>
    </source>
</evidence>
<proteinExistence type="inferred from homology"/>
<evidence type="ECO:0000256" key="5">
    <source>
        <dbReference type="ARBA" id="ARBA00022989"/>
    </source>
</evidence>
<evidence type="ECO:0000256" key="1">
    <source>
        <dbReference type="ARBA" id="ARBA00004651"/>
    </source>
</evidence>
<feature type="domain" description="Mechanosensitive ion channel MscS" evidence="8">
    <location>
        <begin position="181"/>
        <end position="248"/>
    </location>
</feature>
<dbReference type="Pfam" id="PF21082">
    <property type="entry name" value="MS_channel_3rd"/>
    <property type="match status" value="1"/>
</dbReference>
<name>A0A2X3K421_9BACT</name>
<dbReference type="Pfam" id="PF21088">
    <property type="entry name" value="MS_channel_1st"/>
    <property type="match status" value="1"/>
</dbReference>
<protein>
    <submittedName>
        <fullName evidence="11">Small-conductance mechanosensitive channel</fullName>
    </submittedName>
</protein>
<dbReference type="InterPro" id="IPR023408">
    <property type="entry name" value="MscS_beta-dom_sf"/>
</dbReference>